<dbReference type="Proteomes" id="UP000218934">
    <property type="component" value="Unassembled WGS sequence"/>
</dbReference>
<evidence type="ECO:0000256" key="3">
    <source>
        <dbReference type="ARBA" id="ARBA00023163"/>
    </source>
</evidence>
<dbReference type="KEGG" id="rdi:CMV14_19070"/>
<dbReference type="SUPFAM" id="SSF48008">
    <property type="entry name" value="GntR ligand-binding domain-like"/>
    <property type="match status" value="1"/>
</dbReference>
<dbReference type="RefSeq" id="WP_083215758.1">
    <property type="nucleotide sequence ID" value="NZ_CP023449.1"/>
</dbReference>
<dbReference type="PANTHER" id="PTHR43537">
    <property type="entry name" value="TRANSCRIPTIONAL REGULATOR, GNTR FAMILY"/>
    <property type="match status" value="1"/>
</dbReference>
<dbReference type="SMART" id="SM00895">
    <property type="entry name" value="FCD"/>
    <property type="match status" value="1"/>
</dbReference>
<dbReference type="Pfam" id="PF00392">
    <property type="entry name" value="GntR"/>
    <property type="match status" value="1"/>
</dbReference>
<dbReference type="EMBL" id="NWUF01000012">
    <property type="protein sequence ID" value="PCE41753.1"/>
    <property type="molecule type" value="Genomic_DNA"/>
</dbReference>
<dbReference type="GO" id="GO:0003700">
    <property type="term" value="F:DNA-binding transcription factor activity"/>
    <property type="evidence" value="ECO:0007669"/>
    <property type="project" value="InterPro"/>
</dbReference>
<gene>
    <name evidence="5" type="ORF">COO09_13410</name>
</gene>
<keyword evidence="6" id="KW-1185">Reference proteome</keyword>
<dbReference type="SMART" id="SM00345">
    <property type="entry name" value="HTH_GNTR"/>
    <property type="match status" value="1"/>
</dbReference>
<dbReference type="InterPro" id="IPR008920">
    <property type="entry name" value="TF_FadR/GntR_C"/>
</dbReference>
<dbReference type="InterPro" id="IPR036390">
    <property type="entry name" value="WH_DNA-bd_sf"/>
</dbReference>
<dbReference type="CDD" id="cd07377">
    <property type="entry name" value="WHTH_GntR"/>
    <property type="match status" value="1"/>
</dbReference>
<feature type="domain" description="HTH gntR-type" evidence="4">
    <location>
        <begin position="17"/>
        <end position="87"/>
    </location>
</feature>
<name>A0A2A4FTM4_9SPHN</name>
<accession>A0A2A4FTM4</accession>
<dbReference type="PANTHER" id="PTHR43537:SF24">
    <property type="entry name" value="GLUCONATE OPERON TRANSCRIPTIONAL REPRESSOR"/>
    <property type="match status" value="1"/>
</dbReference>
<keyword evidence="3" id="KW-0804">Transcription</keyword>
<evidence type="ECO:0000313" key="6">
    <source>
        <dbReference type="Proteomes" id="UP000218934"/>
    </source>
</evidence>
<keyword evidence="1" id="KW-0805">Transcription regulation</keyword>
<sequence length="249" mass="27650">MAQDNGHSDPGGPRRTMKTAEIVALDIVRDIVGRQLKPGDRLPLEAELLVQYGVSRSSLREALRLLETQGLIKIRPGPGAGTIVAEPSPRNLGRTMTLYFHLANVSYDELLRTWVLTEPLLAELAAQNPDKARRTELMSPYLGSTREGETIAISSGLSFHDAVAELADNKALSITYRAIGFIVSDHMLVHKDRTALEPFIIDEHADLARAIIDGNAKKAGKLMRDHVQHVSDDFTAYWPRKVGERVLWR</sequence>
<dbReference type="OrthoDB" id="9028214at2"/>
<dbReference type="PROSITE" id="PS50949">
    <property type="entry name" value="HTH_GNTR"/>
    <property type="match status" value="1"/>
</dbReference>
<dbReference type="InterPro" id="IPR011711">
    <property type="entry name" value="GntR_C"/>
</dbReference>
<dbReference type="SUPFAM" id="SSF46785">
    <property type="entry name" value="Winged helix' DNA-binding domain"/>
    <property type="match status" value="1"/>
</dbReference>
<dbReference type="Pfam" id="PF07729">
    <property type="entry name" value="FCD"/>
    <property type="match status" value="1"/>
</dbReference>
<dbReference type="Gene3D" id="1.20.120.530">
    <property type="entry name" value="GntR ligand-binding domain-like"/>
    <property type="match status" value="1"/>
</dbReference>
<dbReference type="AlphaFoldDB" id="A0A2A4FTM4"/>
<dbReference type="InterPro" id="IPR036388">
    <property type="entry name" value="WH-like_DNA-bd_sf"/>
</dbReference>
<dbReference type="PRINTS" id="PR00035">
    <property type="entry name" value="HTHGNTR"/>
</dbReference>
<comment type="caution">
    <text evidence="5">The sequence shown here is derived from an EMBL/GenBank/DDBJ whole genome shotgun (WGS) entry which is preliminary data.</text>
</comment>
<proteinExistence type="predicted"/>
<evidence type="ECO:0000256" key="1">
    <source>
        <dbReference type="ARBA" id="ARBA00023015"/>
    </source>
</evidence>
<dbReference type="GO" id="GO:0003677">
    <property type="term" value="F:DNA binding"/>
    <property type="evidence" value="ECO:0007669"/>
    <property type="project" value="UniProtKB-KW"/>
</dbReference>
<protein>
    <submittedName>
        <fullName evidence="5">FadR family transcriptional regulator</fullName>
    </submittedName>
</protein>
<evidence type="ECO:0000256" key="2">
    <source>
        <dbReference type="ARBA" id="ARBA00023125"/>
    </source>
</evidence>
<evidence type="ECO:0000313" key="5">
    <source>
        <dbReference type="EMBL" id="PCE41753.1"/>
    </source>
</evidence>
<dbReference type="Gene3D" id="1.10.10.10">
    <property type="entry name" value="Winged helix-like DNA-binding domain superfamily/Winged helix DNA-binding domain"/>
    <property type="match status" value="1"/>
</dbReference>
<keyword evidence="2" id="KW-0238">DNA-binding</keyword>
<organism evidence="5 6">
    <name type="scientific">Rhizorhabdus dicambivorans</name>
    <dbReference type="NCBI Taxonomy" id="1850238"/>
    <lineage>
        <taxon>Bacteria</taxon>
        <taxon>Pseudomonadati</taxon>
        <taxon>Pseudomonadota</taxon>
        <taxon>Alphaproteobacteria</taxon>
        <taxon>Sphingomonadales</taxon>
        <taxon>Sphingomonadaceae</taxon>
        <taxon>Rhizorhabdus</taxon>
    </lineage>
</organism>
<reference evidence="5 6" key="1">
    <citation type="submission" date="2017-09" db="EMBL/GenBank/DDBJ databases">
        <title>The Catabolism of 3,6-Dichlorosalicylic acid is Initiated by the Cytochrome P450 Monooxygenase DsmABC in Rhizorhabdus dicambivorans Ndbn-20.</title>
        <authorList>
            <person name="Na L."/>
        </authorList>
    </citation>
    <scope>NUCLEOTIDE SEQUENCE [LARGE SCALE GENOMIC DNA]</scope>
    <source>
        <strain evidence="5 6">Ndbn-20m</strain>
    </source>
</reference>
<evidence type="ECO:0000259" key="4">
    <source>
        <dbReference type="PROSITE" id="PS50949"/>
    </source>
</evidence>
<dbReference type="InterPro" id="IPR000524">
    <property type="entry name" value="Tscrpt_reg_HTH_GntR"/>
</dbReference>